<evidence type="ECO:0000256" key="1">
    <source>
        <dbReference type="SAM" id="MobiDB-lite"/>
    </source>
</evidence>
<protein>
    <submittedName>
        <fullName evidence="2">Uncharacterized protein</fullName>
    </submittedName>
</protein>
<evidence type="ECO:0000313" key="3">
    <source>
        <dbReference type="EMBL" id="SEN69531.1"/>
    </source>
</evidence>
<dbReference type="OrthoDB" id="2973110at2"/>
<reference evidence="3 5" key="2">
    <citation type="submission" date="2016-10" db="EMBL/GenBank/DDBJ databases">
        <authorList>
            <person name="Varghese N."/>
            <person name="Submissions S."/>
        </authorList>
    </citation>
    <scope>NUCLEOTIDE SEQUENCE [LARGE SCALE GENOMIC DNA]</scope>
    <source>
        <strain evidence="3 5">DSM 21619</strain>
    </source>
</reference>
<accession>A0AAX2EHQ1</accession>
<feature type="region of interest" description="Disordered" evidence="1">
    <location>
        <begin position="1"/>
        <end position="67"/>
    </location>
</feature>
<dbReference type="EMBL" id="FOCD01000003">
    <property type="protein sequence ID" value="SEN69531.1"/>
    <property type="molecule type" value="Genomic_DNA"/>
</dbReference>
<accession>A0A075LGC4</accession>
<dbReference type="EMBL" id="CP008876">
    <property type="protein sequence ID" value="AIF65484.1"/>
    <property type="molecule type" value="Genomic_DNA"/>
</dbReference>
<feature type="compositionally biased region" description="Acidic residues" evidence="1">
    <location>
        <begin position="35"/>
        <end position="45"/>
    </location>
</feature>
<name>A0A075LGC4_9BACI</name>
<feature type="compositionally biased region" description="Basic and acidic residues" evidence="1">
    <location>
        <begin position="7"/>
        <end position="34"/>
    </location>
</feature>
<dbReference type="AlphaFoldDB" id="A0A075LGC4"/>
<proteinExistence type="predicted"/>
<dbReference type="Proteomes" id="UP000027980">
    <property type="component" value="Chromosome"/>
</dbReference>
<dbReference type="Proteomes" id="UP000199735">
    <property type="component" value="Unassembled WGS sequence"/>
</dbReference>
<evidence type="ECO:0000313" key="2">
    <source>
        <dbReference type="EMBL" id="AIF65484.1"/>
    </source>
</evidence>
<gene>
    <name evidence="2" type="ORF">GZ22_01615</name>
    <name evidence="3" type="ORF">SAMN04489762_2594</name>
</gene>
<sequence>MVQKNGAKGDKDKHGFSKAESENREKQLENKQDMLVDDVPVDEIERDLQDDRHKHRTKQASNSDPEE</sequence>
<evidence type="ECO:0000313" key="4">
    <source>
        <dbReference type="Proteomes" id="UP000027980"/>
    </source>
</evidence>
<reference evidence="2 4" key="1">
    <citation type="submission" date="2014-07" db="EMBL/GenBank/DDBJ databases">
        <title>Complete genome sequence of a moderately halophilic bacterium Terribacillus aidingensis MP602, isolated from Cryptomeria fortunei in Tianmu mountain in China.</title>
        <authorList>
            <person name="Wang Y."/>
            <person name="Lu P."/>
            <person name="Zhang L."/>
        </authorList>
    </citation>
    <scope>NUCLEOTIDE SEQUENCE [LARGE SCALE GENOMIC DNA]</scope>
    <source>
        <strain evidence="2 4">MP602</strain>
    </source>
</reference>
<evidence type="ECO:0000313" key="5">
    <source>
        <dbReference type="Proteomes" id="UP000199735"/>
    </source>
</evidence>
<organism evidence="2 4">
    <name type="scientific">Terribacillus saccharophilus</name>
    <dbReference type="NCBI Taxonomy" id="361277"/>
    <lineage>
        <taxon>Bacteria</taxon>
        <taxon>Bacillati</taxon>
        <taxon>Bacillota</taxon>
        <taxon>Bacilli</taxon>
        <taxon>Bacillales</taxon>
        <taxon>Bacillaceae</taxon>
        <taxon>Terribacillus</taxon>
    </lineage>
</organism>
<dbReference type="RefSeq" id="WP_038558057.1">
    <property type="nucleotide sequence ID" value="NZ_CP008876.1"/>
</dbReference>
<dbReference type="GeneID" id="34222368"/>
<dbReference type="KEGG" id="tap:GZ22_01615"/>
<dbReference type="HOGENOM" id="CLU_2810995_0_0_9"/>